<proteinExistence type="predicted"/>
<keyword evidence="3" id="KW-0963">Cytoplasm</keyword>
<reference evidence="5 6" key="1">
    <citation type="submission" date="2017-11" db="EMBL/GenBank/DDBJ databases">
        <title>De-novo sequencing of pomegranate (Punica granatum L.) genome.</title>
        <authorList>
            <person name="Akparov Z."/>
            <person name="Amiraslanov A."/>
            <person name="Hajiyeva S."/>
            <person name="Abbasov M."/>
            <person name="Kaur K."/>
            <person name="Hamwieh A."/>
            <person name="Solovyev V."/>
            <person name="Salamov A."/>
            <person name="Braich B."/>
            <person name="Kosarev P."/>
            <person name="Mahmoud A."/>
            <person name="Hajiyev E."/>
            <person name="Babayeva S."/>
            <person name="Izzatullayeva V."/>
            <person name="Mammadov A."/>
            <person name="Mammadov A."/>
            <person name="Sharifova S."/>
            <person name="Ojaghi J."/>
            <person name="Eynullazada K."/>
            <person name="Bayramov B."/>
            <person name="Abdulazimova A."/>
            <person name="Shahmuradov I."/>
        </authorList>
    </citation>
    <scope>NUCLEOTIDE SEQUENCE [LARGE SCALE GENOMIC DNA]</scope>
    <source>
        <strain evidence="6">cv. AG2017</strain>
        <tissue evidence="5">Leaf</tissue>
    </source>
</reference>
<evidence type="ECO:0000259" key="4">
    <source>
        <dbReference type="Pfam" id="PF01676"/>
    </source>
</evidence>
<dbReference type="GO" id="GO:0006007">
    <property type="term" value="P:glucose catabolic process"/>
    <property type="evidence" value="ECO:0007669"/>
    <property type="project" value="InterPro"/>
</dbReference>
<feature type="domain" description="Metalloenzyme" evidence="4">
    <location>
        <begin position="1"/>
        <end position="114"/>
    </location>
</feature>
<protein>
    <recommendedName>
        <fullName evidence="4">Metalloenzyme domain-containing protein</fullName>
    </recommendedName>
</protein>
<dbReference type="InterPro" id="IPR005995">
    <property type="entry name" value="Pgm_bpd_ind"/>
</dbReference>
<dbReference type="STRING" id="22663.A0A2I0IAH6"/>
<comment type="subcellular location">
    <subcellularLocation>
        <location evidence="1">Cytoplasm</location>
    </subcellularLocation>
</comment>
<dbReference type="Pfam" id="PF01676">
    <property type="entry name" value="Metalloenzyme"/>
    <property type="match status" value="1"/>
</dbReference>
<dbReference type="GO" id="GO:0030145">
    <property type="term" value="F:manganese ion binding"/>
    <property type="evidence" value="ECO:0007669"/>
    <property type="project" value="TreeGrafter"/>
</dbReference>
<evidence type="ECO:0000256" key="3">
    <source>
        <dbReference type="ARBA" id="ARBA00022490"/>
    </source>
</evidence>
<dbReference type="SUPFAM" id="SSF53649">
    <property type="entry name" value="Alkaline phosphatase-like"/>
    <property type="match status" value="1"/>
</dbReference>
<comment type="caution">
    <text evidence="5">The sequence shown here is derived from an EMBL/GenBank/DDBJ whole genome shotgun (WGS) entry which is preliminary data.</text>
</comment>
<evidence type="ECO:0000256" key="2">
    <source>
        <dbReference type="ARBA" id="ARBA00011245"/>
    </source>
</evidence>
<dbReference type="PANTHER" id="PTHR31637">
    <property type="entry name" value="2,3-BISPHOSPHOGLYCERATE-INDEPENDENT PHOSPHOGLYCERATE MUTASE"/>
    <property type="match status" value="1"/>
</dbReference>
<accession>A0A2I0IAH6</accession>
<dbReference type="AlphaFoldDB" id="A0A2I0IAH6"/>
<dbReference type="GO" id="GO:0004619">
    <property type="term" value="F:phosphoglycerate mutase activity"/>
    <property type="evidence" value="ECO:0007669"/>
    <property type="project" value="InterPro"/>
</dbReference>
<keyword evidence="6" id="KW-1185">Reference proteome</keyword>
<comment type="subunit">
    <text evidence="2">Monomer.</text>
</comment>
<dbReference type="InterPro" id="IPR017850">
    <property type="entry name" value="Alkaline_phosphatase_core_sf"/>
</dbReference>
<dbReference type="Gene3D" id="3.40.720.10">
    <property type="entry name" value="Alkaline Phosphatase, subunit A"/>
    <property type="match status" value="1"/>
</dbReference>
<dbReference type="GO" id="GO:0005737">
    <property type="term" value="C:cytoplasm"/>
    <property type="evidence" value="ECO:0007669"/>
    <property type="project" value="UniProtKB-SubCell"/>
</dbReference>
<dbReference type="EMBL" id="PGOL01003458">
    <property type="protein sequence ID" value="PKI41008.1"/>
    <property type="molecule type" value="Genomic_DNA"/>
</dbReference>
<name>A0A2I0IAH6_PUNGR</name>
<dbReference type="InterPro" id="IPR006124">
    <property type="entry name" value="Metalloenzyme"/>
</dbReference>
<evidence type="ECO:0000313" key="5">
    <source>
        <dbReference type="EMBL" id="PKI41008.1"/>
    </source>
</evidence>
<dbReference type="Proteomes" id="UP000233551">
    <property type="component" value="Unassembled WGS sequence"/>
</dbReference>
<evidence type="ECO:0000256" key="1">
    <source>
        <dbReference type="ARBA" id="ARBA00004496"/>
    </source>
</evidence>
<dbReference type="PANTHER" id="PTHR31637:SF7">
    <property type="entry name" value="2,3-BISPHOSPHOGLYCERATE-INDEPENDENT PHOSPHOGLYCERATE MUTASE 1"/>
    <property type="match status" value="1"/>
</dbReference>
<sequence>MVGHTGDIEATIVACKAADEAVKIILDAIEQVGGIYVVTADHGNAEDMVKRNKSGQPLLDKSGNIQILTSHTLEPVPIAIGGPGLGPGVRFRSDVPNGGLANVAATVMNLHGFEAPSDYEPTLIEVVDN</sequence>
<evidence type="ECO:0000313" key="6">
    <source>
        <dbReference type="Proteomes" id="UP000233551"/>
    </source>
</evidence>
<organism evidence="5 6">
    <name type="scientific">Punica granatum</name>
    <name type="common">Pomegranate</name>
    <dbReference type="NCBI Taxonomy" id="22663"/>
    <lineage>
        <taxon>Eukaryota</taxon>
        <taxon>Viridiplantae</taxon>
        <taxon>Streptophyta</taxon>
        <taxon>Embryophyta</taxon>
        <taxon>Tracheophyta</taxon>
        <taxon>Spermatophyta</taxon>
        <taxon>Magnoliopsida</taxon>
        <taxon>eudicotyledons</taxon>
        <taxon>Gunneridae</taxon>
        <taxon>Pentapetalae</taxon>
        <taxon>rosids</taxon>
        <taxon>malvids</taxon>
        <taxon>Myrtales</taxon>
        <taxon>Lythraceae</taxon>
        <taxon>Punica</taxon>
    </lineage>
</organism>
<gene>
    <name evidence="5" type="ORF">CRG98_038536</name>
</gene>